<evidence type="ECO:0008006" key="3">
    <source>
        <dbReference type="Google" id="ProtNLM"/>
    </source>
</evidence>
<evidence type="ECO:0000313" key="2">
    <source>
        <dbReference type="Proteomes" id="UP001528850"/>
    </source>
</evidence>
<gene>
    <name evidence="1" type="ORF">P3W24_12745</name>
</gene>
<protein>
    <recommendedName>
        <fullName evidence="3">CheB-type methylesterase domain-containing protein</fullName>
    </recommendedName>
</protein>
<reference evidence="1 2" key="1">
    <citation type="journal article" date="2024" name="Curr. Microbiol.">
        <title>Luteibacter sahnii sp. nov., A Novel Yellow-Colored Xanthomonadin Pigment Producing Probiotic Bacterium from Healthy Rice Seed Microbiome.</title>
        <authorList>
            <person name="Jaiswal G."/>
            <person name="Rana R."/>
            <person name="Nayak P.K."/>
            <person name="Chouhan R."/>
            <person name="Gandhi S.G."/>
            <person name="Patel H.K."/>
            <person name="Patil P.B."/>
        </authorList>
    </citation>
    <scope>NUCLEOTIDE SEQUENCE [LARGE SCALE GENOMIC DNA]</scope>
    <source>
        <strain evidence="1 2">PPL201</strain>
    </source>
</reference>
<dbReference type="EMBL" id="JARJJS010000003">
    <property type="protein sequence ID" value="MDF4025837.1"/>
    <property type="molecule type" value="Genomic_DNA"/>
</dbReference>
<dbReference type="Proteomes" id="UP001528850">
    <property type="component" value="Unassembled WGS sequence"/>
</dbReference>
<sequence length="77" mass="8248">MYQWLTIMAGGPQDGQQLVRRYDAPRFTPPAMRASDGKVCCPIATHTAAEGGCCVVVHPGATDKQVERAMDAMLATP</sequence>
<evidence type="ECO:0000313" key="1">
    <source>
        <dbReference type="EMBL" id="MDF4025837.1"/>
    </source>
</evidence>
<dbReference type="RefSeq" id="WP_320551773.1">
    <property type="nucleotide sequence ID" value="NZ_JAQLOK010000004.1"/>
</dbReference>
<organism evidence="1 2">
    <name type="scientific">Luteibacter sahnii</name>
    <dbReference type="NCBI Taxonomy" id="3021977"/>
    <lineage>
        <taxon>Bacteria</taxon>
        <taxon>Pseudomonadati</taxon>
        <taxon>Pseudomonadota</taxon>
        <taxon>Gammaproteobacteria</taxon>
        <taxon>Lysobacterales</taxon>
        <taxon>Rhodanobacteraceae</taxon>
        <taxon>Luteibacter</taxon>
    </lineage>
</organism>
<accession>A0ABT6BCL2</accession>
<name>A0ABT6BCL2_9GAMM</name>
<keyword evidence="2" id="KW-1185">Reference proteome</keyword>
<proteinExistence type="predicted"/>
<comment type="caution">
    <text evidence="1">The sequence shown here is derived from an EMBL/GenBank/DDBJ whole genome shotgun (WGS) entry which is preliminary data.</text>
</comment>